<keyword evidence="3" id="KW-0963">Cytoplasm</keyword>
<dbReference type="GO" id="GO:0009252">
    <property type="term" value="P:peptidoglycan biosynthetic process"/>
    <property type="evidence" value="ECO:0007669"/>
    <property type="project" value="UniProtKB-KW"/>
</dbReference>
<dbReference type="InterPro" id="IPR016185">
    <property type="entry name" value="PreATP-grasp_dom_sf"/>
</dbReference>
<comment type="caution">
    <text evidence="12">The sequence shown here is derived from an EMBL/GenBank/DDBJ whole genome shotgun (WGS) entry which is preliminary data.</text>
</comment>
<proteinExistence type="inferred from homology"/>
<dbReference type="AlphaFoldDB" id="A0A2H0WPE4"/>
<evidence type="ECO:0000256" key="7">
    <source>
        <dbReference type="ARBA" id="ARBA00022960"/>
    </source>
</evidence>
<evidence type="ECO:0000256" key="6">
    <source>
        <dbReference type="ARBA" id="ARBA00022840"/>
    </source>
</evidence>
<dbReference type="GO" id="GO:0008360">
    <property type="term" value="P:regulation of cell shape"/>
    <property type="evidence" value="ECO:0007669"/>
    <property type="project" value="UniProtKB-KW"/>
</dbReference>
<dbReference type="GO" id="GO:0046872">
    <property type="term" value="F:metal ion binding"/>
    <property type="evidence" value="ECO:0007669"/>
    <property type="project" value="InterPro"/>
</dbReference>
<dbReference type="GO" id="GO:0005737">
    <property type="term" value="C:cytoplasm"/>
    <property type="evidence" value="ECO:0007669"/>
    <property type="project" value="UniProtKB-SubCell"/>
</dbReference>
<evidence type="ECO:0000256" key="1">
    <source>
        <dbReference type="ARBA" id="ARBA00004496"/>
    </source>
</evidence>
<dbReference type="GO" id="GO:0005524">
    <property type="term" value="F:ATP binding"/>
    <property type="evidence" value="ECO:0007669"/>
    <property type="project" value="UniProtKB-UniRule"/>
</dbReference>
<evidence type="ECO:0000313" key="12">
    <source>
        <dbReference type="EMBL" id="PIS14532.1"/>
    </source>
</evidence>
<dbReference type="Pfam" id="PF01820">
    <property type="entry name" value="Dala_Dala_lig_N"/>
    <property type="match status" value="2"/>
</dbReference>
<comment type="subcellular location">
    <subcellularLocation>
        <location evidence="1">Cytoplasm</location>
    </subcellularLocation>
</comment>
<dbReference type="InterPro" id="IPR011127">
    <property type="entry name" value="Dala_Dala_lig_N"/>
</dbReference>
<dbReference type="PANTHER" id="PTHR23132">
    <property type="entry name" value="D-ALANINE--D-ALANINE LIGASE"/>
    <property type="match status" value="1"/>
</dbReference>
<dbReference type="SUPFAM" id="SSF56059">
    <property type="entry name" value="Glutathione synthetase ATP-binding domain-like"/>
    <property type="match status" value="1"/>
</dbReference>
<dbReference type="Gene3D" id="3.40.50.20">
    <property type="match status" value="1"/>
</dbReference>
<accession>A0A2H0WPE4</accession>
<dbReference type="Pfam" id="PF07478">
    <property type="entry name" value="Dala_Dala_lig_C"/>
    <property type="match status" value="1"/>
</dbReference>
<evidence type="ECO:0000256" key="8">
    <source>
        <dbReference type="ARBA" id="ARBA00022984"/>
    </source>
</evidence>
<evidence type="ECO:0000256" key="2">
    <source>
        <dbReference type="ARBA" id="ARBA00010871"/>
    </source>
</evidence>
<dbReference type="GO" id="GO:0008716">
    <property type="term" value="F:D-alanine-D-alanine ligase activity"/>
    <property type="evidence" value="ECO:0007669"/>
    <property type="project" value="InterPro"/>
</dbReference>
<evidence type="ECO:0000256" key="5">
    <source>
        <dbReference type="ARBA" id="ARBA00022741"/>
    </source>
</evidence>
<dbReference type="PANTHER" id="PTHR23132:SF23">
    <property type="entry name" value="D-ALANINE--D-ALANINE LIGASE B"/>
    <property type="match status" value="1"/>
</dbReference>
<evidence type="ECO:0000256" key="4">
    <source>
        <dbReference type="ARBA" id="ARBA00022598"/>
    </source>
</evidence>
<feature type="domain" description="ATP-grasp" evidence="11">
    <location>
        <begin position="106"/>
        <end position="195"/>
    </location>
</feature>
<evidence type="ECO:0000256" key="3">
    <source>
        <dbReference type="ARBA" id="ARBA00022490"/>
    </source>
</evidence>
<dbReference type="InterPro" id="IPR011761">
    <property type="entry name" value="ATP-grasp"/>
</dbReference>
<reference evidence="13" key="1">
    <citation type="submission" date="2017-09" db="EMBL/GenBank/DDBJ databases">
        <title>Depth-based differentiation of microbial function through sediment-hosted aquifers and enrichment of novel symbionts in the deep terrestrial subsurface.</title>
        <authorList>
            <person name="Probst A.J."/>
            <person name="Ladd B."/>
            <person name="Jarett J.K."/>
            <person name="Geller-Mcgrath D.E."/>
            <person name="Sieber C.M.K."/>
            <person name="Emerson J.B."/>
            <person name="Anantharaman K."/>
            <person name="Thomas B.C."/>
            <person name="Malmstrom R."/>
            <person name="Stieglmeier M."/>
            <person name="Klingl A."/>
            <person name="Woyke T."/>
            <person name="Ryan C.M."/>
            <person name="Banfield J.F."/>
        </authorList>
    </citation>
    <scope>NUCLEOTIDE SEQUENCE [LARGE SCALE GENOMIC DNA]</scope>
</reference>
<keyword evidence="7" id="KW-0133">Cell shape</keyword>
<dbReference type="InterPro" id="IPR013815">
    <property type="entry name" value="ATP_grasp_subdomain_1"/>
</dbReference>
<keyword evidence="4 12" id="KW-0436">Ligase</keyword>
<dbReference type="InterPro" id="IPR011095">
    <property type="entry name" value="Dala_Dala_lig_C"/>
</dbReference>
<sequence length="217" mass="24159">MNRKIRVLVLMGGKSPEHDVSLLSGKQVIDNLDKNKYEISSFIIPKSGKFDFVLFKNLKVDIVFLAMHGSFGEDGTIQGLLEIAGLPYTGSKVLASAIGMSKPVFKKLMEQAKISIPKYLIFEEEDGLDKIFNKFKYPFVVKPANQGSSVGVSIVRERKNLGLALESAFRFGETIIIEEYIKGIEVTCGVLGNKDLIALPVVEIVPQNEFFDYEAKY</sequence>
<dbReference type="PROSITE" id="PS50975">
    <property type="entry name" value="ATP_GRASP"/>
    <property type="match status" value="1"/>
</dbReference>
<organism evidence="12 13">
    <name type="scientific">Candidatus Shapirobacteria bacterium CG09_land_8_20_14_0_10_39_12</name>
    <dbReference type="NCBI Taxonomy" id="1974885"/>
    <lineage>
        <taxon>Bacteria</taxon>
        <taxon>Candidatus Shapironibacteriota</taxon>
    </lineage>
</organism>
<dbReference type="Gene3D" id="3.30.470.20">
    <property type="entry name" value="ATP-grasp fold, B domain"/>
    <property type="match status" value="1"/>
</dbReference>
<name>A0A2H0WPE4_9BACT</name>
<feature type="non-terminal residue" evidence="12">
    <location>
        <position position="217"/>
    </location>
</feature>
<keyword evidence="5 10" id="KW-0547">Nucleotide-binding</keyword>
<dbReference type="SUPFAM" id="SSF52440">
    <property type="entry name" value="PreATP-grasp domain"/>
    <property type="match status" value="1"/>
</dbReference>
<dbReference type="PROSITE" id="PS00843">
    <property type="entry name" value="DALA_DALA_LIGASE_1"/>
    <property type="match status" value="1"/>
</dbReference>
<evidence type="ECO:0000259" key="11">
    <source>
        <dbReference type="PROSITE" id="PS50975"/>
    </source>
</evidence>
<dbReference type="EMBL" id="PEZI01000044">
    <property type="protein sequence ID" value="PIS14532.1"/>
    <property type="molecule type" value="Genomic_DNA"/>
</dbReference>
<protein>
    <submittedName>
        <fullName evidence="12">D-alanine--D-alanine ligase A</fullName>
    </submittedName>
</protein>
<keyword evidence="8" id="KW-0573">Peptidoglycan synthesis</keyword>
<dbReference type="InterPro" id="IPR000291">
    <property type="entry name" value="D-Ala_lig_Van_CS"/>
</dbReference>
<dbReference type="Proteomes" id="UP000230775">
    <property type="component" value="Unassembled WGS sequence"/>
</dbReference>
<gene>
    <name evidence="12" type="ORF">COT64_02140</name>
</gene>
<keyword evidence="6 10" id="KW-0067">ATP-binding</keyword>
<dbReference type="GO" id="GO:0071555">
    <property type="term" value="P:cell wall organization"/>
    <property type="evidence" value="ECO:0007669"/>
    <property type="project" value="UniProtKB-KW"/>
</dbReference>
<evidence type="ECO:0000256" key="10">
    <source>
        <dbReference type="PROSITE-ProRule" id="PRU00409"/>
    </source>
</evidence>
<comment type="similarity">
    <text evidence="2">Belongs to the D-alanine--D-alanine ligase family.</text>
</comment>
<evidence type="ECO:0000256" key="9">
    <source>
        <dbReference type="ARBA" id="ARBA00023316"/>
    </source>
</evidence>
<evidence type="ECO:0000313" key="13">
    <source>
        <dbReference type="Proteomes" id="UP000230775"/>
    </source>
</evidence>
<keyword evidence="9" id="KW-0961">Cell wall biogenesis/degradation</keyword>
<dbReference type="Gene3D" id="3.30.1490.20">
    <property type="entry name" value="ATP-grasp fold, A domain"/>
    <property type="match status" value="1"/>
</dbReference>